<sequence>MTTQEMIEVMQAYDKGETIEVKLFGETTWETLITPTWDWQLNDYRIKPKIQKSEGTGLMIWKRSEGEPLHPKSHFYQSSYIKRERNVDDYVYCDDILWYWEYKDEDGFWHKTDYRATRAEIVEKLSNFSDFSPLYALGFRLP</sequence>
<protein>
    <submittedName>
        <fullName evidence="1">Uncharacterized protein</fullName>
    </submittedName>
</protein>
<dbReference type="EMBL" id="BK032582">
    <property type="protein sequence ID" value="DAF49455.1"/>
    <property type="molecule type" value="Genomic_DNA"/>
</dbReference>
<proteinExistence type="predicted"/>
<accession>A0A8S5SFP2</accession>
<evidence type="ECO:0000313" key="1">
    <source>
        <dbReference type="EMBL" id="DAF49455.1"/>
    </source>
</evidence>
<name>A0A8S5SFP2_9CAUD</name>
<organism evidence="1">
    <name type="scientific">Siphoviridae sp. ctI8Q15</name>
    <dbReference type="NCBI Taxonomy" id="2827832"/>
    <lineage>
        <taxon>Viruses</taxon>
        <taxon>Duplodnaviria</taxon>
        <taxon>Heunggongvirae</taxon>
        <taxon>Uroviricota</taxon>
        <taxon>Caudoviricetes</taxon>
    </lineage>
</organism>
<reference evidence="1" key="1">
    <citation type="journal article" date="2021" name="Proc. Natl. Acad. Sci. U.S.A.">
        <title>A Catalog of Tens of Thousands of Viruses from Human Metagenomes Reveals Hidden Associations with Chronic Diseases.</title>
        <authorList>
            <person name="Tisza M.J."/>
            <person name="Buck C.B."/>
        </authorList>
    </citation>
    <scope>NUCLEOTIDE SEQUENCE</scope>
    <source>
        <strain evidence="1">CtI8Q15</strain>
    </source>
</reference>